<dbReference type="InterPro" id="IPR037207">
    <property type="entry name" value="Nuop51_4Fe4S-bd_sf"/>
</dbReference>
<dbReference type="AlphaFoldDB" id="A0A1G1L328"/>
<dbReference type="GO" id="GO:0046872">
    <property type="term" value="F:metal ion binding"/>
    <property type="evidence" value="ECO:0007669"/>
    <property type="project" value="UniProtKB-KW"/>
</dbReference>
<gene>
    <name evidence="7" type="ORF">A3G33_07945</name>
</gene>
<dbReference type="SUPFAM" id="SSF142019">
    <property type="entry name" value="Nqo1 FMN-binding domain-like"/>
    <property type="match status" value="1"/>
</dbReference>
<evidence type="ECO:0000313" key="8">
    <source>
        <dbReference type="Proteomes" id="UP000178187"/>
    </source>
</evidence>
<dbReference type="PROSITE" id="PS00198">
    <property type="entry name" value="4FE4S_FER_1"/>
    <property type="match status" value="1"/>
</dbReference>
<dbReference type="PROSITE" id="PS51379">
    <property type="entry name" value="4FE4S_FER_2"/>
    <property type="match status" value="2"/>
</dbReference>
<dbReference type="Gene3D" id="3.40.50.11540">
    <property type="entry name" value="NADH-ubiquinone oxidoreductase 51kDa subunit"/>
    <property type="match status" value="1"/>
</dbReference>
<sequence>MQQKRILIKDTDLKKDRTRDFYTAFLTEIQDKKLEEKVQLVRVSDIGIYGKGLTVRVLPENFLYCDVETGDISRIVSESVVEGRPIEALLHKPDDKQLRLVLRNCGLVDPESIDDYIKHDGYQAIATILEKMTPEKVIEEMKISELRGRGGAGFPTWLKWKLTRAVEADQKYVICNGDEGDPGAYMDRSVLEGDPHSVIEGMMIAAYVIGATKGFFYIRAEYPLAIERVNRAVTQAHEYGLLGENILGSSFKLDIEIRLGAGAFVCGEETALISSVEGKRGYPRPRPPYPSVKGLWGKPTVINNVETLANIPLIMLKGGKWFSSIGTEKSKGSKVFALTGKVKNSGLIEVPMGTTLKEIVFEIGGGGIAGKKVKAVQTGGPSGGVIPEDFINAPVGYESLQKLGSIMGSGGMIVMNEDDCMVDIAKFYLRFCVDESCGKCAPCRIGGTQLLHLLEKISEGKGEIEDLDRLRRISRAMQKAALCGLGQTAPNPVLSTLRYFEDEYKAHIVEKKCPAGRCAGLFHFSIIEEKCKRCGLCFRNCPVQAVSGNRDQGYLIFEEKCINCGRCFEVCKFEAVSRG</sequence>
<dbReference type="InterPro" id="IPR017896">
    <property type="entry name" value="4Fe4S_Fe-S-bd"/>
</dbReference>
<dbReference type="PANTHER" id="PTHR43578">
    <property type="entry name" value="NADH-QUINONE OXIDOREDUCTASE SUBUNIT F"/>
    <property type="match status" value="1"/>
</dbReference>
<dbReference type="InterPro" id="IPR037225">
    <property type="entry name" value="Nuo51_FMN-bd_sf"/>
</dbReference>
<feature type="domain" description="4Fe-4S ferredoxin-type" evidence="6">
    <location>
        <begin position="552"/>
        <end position="579"/>
    </location>
</feature>
<dbReference type="FunFam" id="1.20.1440.230:FF:000001">
    <property type="entry name" value="Mitochondrial NADH dehydrogenase flavoprotein 1"/>
    <property type="match status" value="1"/>
</dbReference>
<dbReference type="Gene3D" id="1.20.1440.230">
    <property type="entry name" value="NADH-ubiquinone oxidoreductase 51kDa subunit, iron-sulphur binding domain"/>
    <property type="match status" value="1"/>
</dbReference>
<dbReference type="Pfam" id="PF01512">
    <property type="entry name" value="Complex1_51K"/>
    <property type="match status" value="1"/>
</dbReference>
<name>A0A1G1L328_9BACT</name>
<dbReference type="SUPFAM" id="SSF52833">
    <property type="entry name" value="Thioredoxin-like"/>
    <property type="match status" value="1"/>
</dbReference>
<evidence type="ECO:0000256" key="2">
    <source>
        <dbReference type="ARBA" id="ARBA00022485"/>
    </source>
</evidence>
<accession>A0A1G1L328</accession>
<dbReference type="InterPro" id="IPR001949">
    <property type="entry name" value="NADH-UbQ_OxRdtase_51kDa_CS"/>
</dbReference>
<keyword evidence="3" id="KW-0479">Metal-binding</keyword>
<dbReference type="Pfam" id="PF13237">
    <property type="entry name" value="Fer4_10"/>
    <property type="match status" value="1"/>
</dbReference>
<dbReference type="Pfam" id="PF10589">
    <property type="entry name" value="NADH_4Fe-4S"/>
    <property type="match status" value="1"/>
</dbReference>
<dbReference type="GO" id="GO:0010181">
    <property type="term" value="F:FMN binding"/>
    <property type="evidence" value="ECO:0007669"/>
    <property type="project" value="InterPro"/>
</dbReference>
<organism evidence="7 8">
    <name type="scientific">Candidatus Danuiimicrobium aquiferis</name>
    <dbReference type="NCBI Taxonomy" id="1801832"/>
    <lineage>
        <taxon>Bacteria</taxon>
        <taxon>Pseudomonadati</taxon>
        <taxon>Candidatus Omnitrophota</taxon>
        <taxon>Candidatus Danuiimicrobium</taxon>
    </lineage>
</organism>
<dbReference type="PROSITE" id="PS00645">
    <property type="entry name" value="COMPLEX1_51K_2"/>
    <property type="match status" value="1"/>
</dbReference>
<dbReference type="InterPro" id="IPR036249">
    <property type="entry name" value="Thioredoxin-like_sf"/>
</dbReference>
<keyword evidence="5" id="KW-0411">Iron-sulfur</keyword>
<dbReference type="GO" id="GO:0051539">
    <property type="term" value="F:4 iron, 4 sulfur cluster binding"/>
    <property type="evidence" value="ECO:0007669"/>
    <property type="project" value="UniProtKB-KW"/>
</dbReference>
<evidence type="ECO:0000256" key="5">
    <source>
        <dbReference type="ARBA" id="ARBA00023014"/>
    </source>
</evidence>
<dbReference type="InterPro" id="IPR011538">
    <property type="entry name" value="Nuo51_FMN-bd"/>
</dbReference>
<comment type="caution">
    <text evidence="7">The sequence shown here is derived from an EMBL/GenBank/DDBJ whole genome shotgun (WGS) entry which is preliminary data.</text>
</comment>
<evidence type="ECO:0000313" key="7">
    <source>
        <dbReference type="EMBL" id="OGW99534.1"/>
    </source>
</evidence>
<dbReference type="FunFam" id="3.40.50.11540:FF:000001">
    <property type="entry name" value="NADH dehydrogenase [ubiquinone] flavoprotein 1, mitochondrial"/>
    <property type="match status" value="1"/>
</dbReference>
<keyword evidence="2" id="KW-0004">4Fe-4S</keyword>
<dbReference type="Gene3D" id="6.10.250.1450">
    <property type="match status" value="1"/>
</dbReference>
<dbReference type="EMBL" id="MHFR01000004">
    <property type="protein sequence ID" value="OGW99534.1"/>
    <property type="molecule type" value="Genomic_DNA"/>
</dbReference>
<dbReference type="Proteomes" id="UP000178187">
    <property type="component" value="Unassembled WGS sequence"/>
</dbReference>
<dbReference type="Gene3D" id="3.40.30.10">
    <property type="entry name" value="Glutaredoxin"/>
    <property type="match status" value="1"/>
</dbReference>
<dbReference type="SMART" id="SM00928">
    <property type="entry name" value="NADH_4Fe-4S"/>
    <property type="match status" value="1"/>
</dbReference>
<protein>
    <submittedName>
        <fullName evidence="7">NADH dehydrogenase</fullName>
    </submittedName>
</protein>
<dbReference type="SUPFAM" id="SSF140490">
    <property type="entry name" value="Nqo1C-terminal domain-like"/>
    <property type="match status" value="1"/>
</dbReference>
<proteinExistence type="inferred from homology"/>
<evidence type="ECO:0000256" key="1">
    <source>
        <dbReference type="ARBA" id="ARBA00007523"/>
    </source>
</evidence>
<dbReference type="Gene3D" id="3.10.20.600">
    <property type="match status" value="1"/>
</dbReference>
<reference evidence="7 8" key="1">
    <citation type="journal article" date="2016" name="Nat. Commun.">
        <title>Thousands of microbial genomes shed light on interconnected biogeochemical processes in an aquifer system.</title>
        <authorList>
            <person name="Anantharaman K."/>
            <person name="Brown C.T."/>
            <person name="Hug L.A."/>
            <person name="Sharon I."/>
            <person name="Castelle C.J."/>
            <person name="Probst A.J."/>
            <person name="Thomas B.C."/>
            <person name="Singh A."/>
            <person name="Wilkins M.J."/>
            <person name="Karaoz U."/>
            <person name="Brodie E.L."/>
            <person name="Williams K.H."/>
            <person name="Hubbard S.S."/>
            <person name="Banfield J.F."/>
        </authorList>
    </citation>
    <scope>NUCLEOTIDE SEQUENCE [LARGE SCALE GENOMIC DNA]</scope>
</reference>
<dbReference type="PANTHER" id="PTHR43578:SF3">
    <property type="entry name" value="NADH-QUINONE OXIDOREDUCTASE SUBUNIT F"/>
    <property type="match status" value="1"/>
</dbReference>
<comment type="similarity">
    <text evidence="1">Belongs to the complex I 51 kDa subunit family.</text>
</comment>
<evidence type="ECO:0000256" key="4">
    <source>
        <dbReference type="ARBA" id="ARBA00023004"/>
    </source>
</evidence>
<keyword evidence="4" id="KW-0408">Iron</keyword>
<dbReference type="InterPro" id="IPR019575">
    <property type="entry name" value="Nuop51_4Fe4S-bd"/>
</dbReference>
<evidence type="ECO:0000259" key="6">
    <source>
        <dbReference type="PROSITE" id="PS51379"/>
    </source>
</evidence>
<dbReference type="SUPFAM" id="SSF142984">
    <property type="entry name" value="Nqo1 middle domain-like"/>
    <property type="match status" value="1"/>
</dbReference>
<dbReference type="SUPFAM" id="SSF54862">
    <property type="entry name" value="4Fe-4S ferredoxins"/>
    <property type="match status" value="1"/>
</dbReference>
<evidence type="ECO:0000256" key="3">
    <source>
        <dbReference type="ARBA" id="ARBA00022723"/>
    </source>
</evidence>
<feature type="domain" description="4Fe-4S ferredoxin-type" evidence="6">
    <location>
        <begin position="522"/>
        <end position="551"/>
    </location>
</feature>
<dbReference type="GO" id="GO:0008137">
    <property type="term" value="F:NADH dehydrogenase (ubiquinone) activity"/>
    <property type="evidence" value="ECO:0007669"/>
    <property type="project" value="InterPro"/>
</dbReference>
<dbReference type="Gene3D" id="3.30.70.20">
    <property type="match status" value="1"/>
</dbReference>
<dbReference type="InterPro" id="IPR017900">
    <property type="entry name" value="4Fe4S_Fe_S_CS"/>
</dbReference>